<keyword evidence="4" id="KW-0325">Glycoprotein</keyword>
<dbReference type="PANTHER" id="PTHR22762">
    <property type="entry name" value="ALPHA-GLUCOSIDASE"/>
    <property type="match status" value="1"/>
</dbReference>
<dbReference type="SUPFAM" id="SSF51445">
    <property type="entry name" value="(Trans)glycosidases"/>
    <property type="match status" value="1"/>
</dbReference>
<evidence type="ECO:0000256" key="1">
    <source>
        <dbReference type="ARBA" id="ARBA00007806"/>
    </source>
</evidence>
<sequence>MRICPLTFSQPPISLLEQDMIHAGKWENRDVHNIFGMLVHRATWQGILRRSGGKERPFVLTRAFFAGSQRTSAVWTGDNKASWDHLQVISRNE</sequence>
<evidence type="ECO:0000256" key="5">
    <source>
        <dbReference type="ARBA" id="ARBA00023295"/>
    </source>
</evidence>
<dbReference type="Pfam" id="PF01055">
    <property type="entry name" value="Glyco_hydro_31_2nd"/>
    <property type="match status" value="1"/>
</dbReference>
<evidence type="ECO:0000256" key="3">
    <source>
        <dbReference type="ARBA" id="ARBA00022801"/>
    </source>
</evidence>
<evidence type="ECO:0000256" key="4">
    <source>
        <dbReference type="ARBA" id="ARBA00023180"/>
    </source>
</evidence>
<evidence type="ECO:0000259" key="7">
    <source>
        <dbReference type="Pfam" id="PF01055"/>
    </source>
</evidence>
<dbReference type="EMBL" id="UYRU01075836">
    <property type="protein sequence ID" value="VDN26323.1"/>
    <property type="molecule type" value="Genomic_DNA"/>
</dbReference>
<evidence type="ECO:0000313" key="8">
    <source>
        <dbReference type="EMBL" id="VDN26323.1"/>
    </source>
</evidence>
<organism evidence="8 9">
    <name type="scientific">Dibothriocephalus latus</name>
    <name type="common">Fish tapeworm</name>
    <name type="synonym">Diphyllobothrium latum</name>
    <dbReference type="NCBI Taxonomy" id="60516"/>
    <lineage>
        <taxon>Eukaryota</taxon>
        <taxon>Metazoa</taxon>
        <taxon>Spiralia</taxon>
        <taxon>Lophotrochozoa</taxon>
        <taxon>Platyhelminthes</taxon>
        <taxon>Cestoda</taxon>
        <taxon>Eucestoda</taxon>
        <taxon>Diphyllobothriidea</taxon>
        <taxon>Diphyllobothriidae</taxon>
        <taxon>Dibothriocephalus</taxon>
    </lineage>
</organism>
<proteinExistence type="inferred from homology"/>
<gene>
    <name evidence="8" type="ORF">DILT_LOCUS14785</name>
</gene>
<dbReference type="InterPro" id="IPR017853">
    <property type="entry name" value="GH"/>
</dbReference>
<comment type="similarity">
    <text evidence="1 6">Belongs to the glycosyl hydrolase 31 family.</text>
</comment>
<keyword evidence="3 6" id="KW-0378">Hydrolase</keyword>
<reference evidence="8 9" key="1">
    <citation type="submission" date="2018-11" db="EMBL/GenBank/DDBJ databases">
        <authorList>
            <consortium name="Pathogen Informatics"/>
        </authorList>
    </citation>
    <scope>NUCLEOTIDE SEQUENCE [LARGE SCALE GENOMIC DNA]</scope>
</reference>
<keyword evidence="9" id="KW-1185">Reference proteome</keyword>
<keyword evidence="2" id="KW-0732">Signal</keyword>
<evidence type="ECO:0000256" key="2">
    <source>
        <dbReference type="ARBA" id="ARBA00022729"/>
    </source>
</evidence>
<dbReference type="GO" id="GO:0005975">
    <property type="term" value="P:carbohydrate metabolic process"/>
    <property type="evidence" value="ECO:0007669"/>
    <property type="project" value="InterPro"/>
</dbReference>
<name>A0A3P7MR94_DIBLA</name>
<dbReference type="InterPro" id="IPR000322">
    <property type="entry name" value="Glyco_hydro_31_TIM"/>
</dbReference>
<dbReference type="GO" id="GO:0006491">
    <property type="term" value="P:N-glycan processing"/>
    <property type="evidence" value="ECO:0007669"/>
    <property type="project" value="TreeGrafter"/>
</dbReference>
<accession>A0A3P7MR94</accession>
<evidence type="ECO:0000256" key="6">
    <source>
        <dbReference type="RuleBase" id="RU361185"/>
    </source>
</evidence>
<dbReference type="Proteomes" id="UP000281553">
    <property type="component" value="Unassembled WGS sequence"/>
</dbReference>
<dbReference type="GO" id="GO:0090599">
    <property type="term" value="F:alpha-glucosidase activity"/>
    <property type="evidence" value="ECO:0007669"/>
    <property type="project" value="TreeGrafter"/>
</dbReference>
<protein>
    <recommendedName>
        <fullName evidence="7">Glycoside hydrolase family 31 TIM barrel domain-containing protein</fullName>
    </recommendedName>
</protein>
<dbReference type="OrthoDB" id="3237269at2759"/>
<dbReference type="PANTHER" id="PTHR22762:SF54">
    <property type="entry name" value="BCDNA.GH04962"/>
    <property type="match status" value="1"/>
</dbReference>
<feature type="domain" description="Glycoside hydrolase family 31 TIM barrel" evidence="7">
    <location>
        <begin position="18"/>
        <end position="88"/>
    </location>
</feature>
<dbReference type="AlphaFoldDB" id="A0A3P7MR94"/>
<dbReference type="Gene3D" id="3.20.20.80">
    <property type="entry name" value="Glycosidases"/>
    <property type="match status" value="1"/>
</dbReference>
<evidence type="ECO:0000313" key="9">
    <source>
        <dbReference type="Proteomes" id="UP000281553"/>
    </source>
</evidence>
<keyword evidence="5 6" id="KW-0326">Glycosidase</keyword>